<gene>
    <name evidence="4" type="primary">CSON014244</name>
</gene>
<evidence type="ECO:0000313" key="4">
    <source>
        <dbReference type="EMBL" id="SSX27183.1"/>
    </source>
</evidence>
<dbReference type="AlphaFoldDB" id="A0A336MEF9"/>
<dbReference type="SUPFAM" id="SSF50729">
    <property type="entry name" value="PH domain-like"/>
    <property type="match status" value="1"/>
</dbReference>
<evidence type="ECO:0000259" key="2">
    <source>
        <dbReference type="PROSITE" id="PS51339"/>
    </source>
</evidence>
<organism evidence="4">
    <name type="scientific">Culicoides sonorensis</name>
    <name type="common">Biting midge</name>
    <dbReference type="NCBI Taxonomy" id="179676"/>
    <lineage>
        <taxon>Eukaryota</taxon>
        <taxon>Metazoa</taxon>
        <taxon>Ecdysozoa</taxon>
        <taxon>Arthropoda</taxon>
        <taxon>Hexapoda</taxon>
        <taxon>Insecta</taxon>
        <taxon>Pterygota</taxon>
        <taxon>Neoptera</taxon>
        <taxon>Endopterygota</taxon>
        <taxon>Diptera</taxon>
        <taxon>Nematocera</taxon>
        <taxon>Chironomoidea</taxon>
        <taxon>Ceratopogonidae</taxon>
        <taxon>Ceratopogoninae</taxon>
        <taxon>Culicoides</taxon>
        <taxon>Monoculicoides</taxon>
    </lineage>
</organism>
<dbReference type="Pfam" id="PF06602">
    <property type="entry name" value="Myotub-related"/>
    <property type="match status" value="1"/>
</dbReference>
<reference evidence="3" key="1">
    <citation type="submission" date="2018-04" db="EMBL/GenBank/DDBJ databases">
        <authorList>
            <person name="Go L.Y."/>
            <person name="Mitchell J.A."/>
        </authorList>
    </citation>
    <scope>NUCLEOTIDE SEQUENCE</scope>
    <source>
        <tissue evidence="3">Whole organism</tissue>
    </source>
</reference>
<dbReference type="OMA" id="SVPQDRF"/>
<dbReference type="InterPro" id="IPR029021">
    <property type="entry name" value="Prot-tyrosine_phosphatase-like"/>
</dbReference>
<evidence type="ECO:0000313" key="3">
    <source>
        <dbReference type="EMBL" id="SSX06838.1"/>
    </source>
</evidence>
<dbReference type="InterPro" id="IPR030564">
    <property type="entry name" value="Myotubularin"/>
</dbReference>
<evidence type="ECO:0000256" key="1">
    <source>
        <dbReference type="ARBA" id="ARBA00007471"/>
    </source>
</evidence>
<dbReference type="GO" id="GO:0016020">
    <property type="term" value="C:membrane"/>
    <property type="evidence" value="ECO:0007669"/>
    <property type="project" value="TreeGrafter"/>
</dbReference>
<dbReference type="EMBL" id="UFQS01000781">
    <property type="protein sequence ID" value="SSX06838.1"/>
    <property type="molecule type" value="Genomic_DNA"/>
</dbReference>
<dbReference type="InterPro" id="IPR010569">
    <property type="entry name" value="Myotubularin-like_Pase_dom"/>
</dbReference>
<feature type="domain" description="Myotubularin phosphatase" evidence="2">
    <location>
        <begin position="196"/>
        <end position="612"/>
    </location>
</feature>
<dbReference type="PROSITE" id="PS51339">
    <property type="entry name" value="PPASE_MYOTUBULARIN"/>
    <property type="match status" value="1"/>
</dbReference>
<accession>A0A336MEF9</accession>
<name>A0A336MEF9_CULSO</name>
<comment type="similarity">
    <text evidence="1">Belongs to the protein-tyrosine phosphatase family. Non-receptor class myotubularin subfamily.</text>
</comment>
<dbReference type="PANTHER" id="PTHR10807">
    <property type="entry name" value="MYOTUBULARIN-RELATED"/>
    <property type="match status" value="1"/>
</dbReference>
<dbReference type="InterPro" id="IPR011993">
    <property type="entry name" value="PH-like_dom_sf"/>
</dbReference>
<dbReference type="PANTHER" id="PTHR10807:SF110">
    <property type="entry name" value="FI17948P1"/>
    <property type="match status" value="1"/>
</dbReference>
<dbReference type="GO" id="GO:0005737">
    <property type="term" value="C:cytoplasm"/>
    <property type="evidence" value="ECO:0007669"/>
    <property type="project" value="TreeGrafter"/>
</dbReference>
<sequence>MTSGHNTGNFTSYVTDEALNTSKDVMQNDFQPKLLDGEIEAARAKNVSLYIAQKKKAVKCRIIQEEKLGTLIITNFRLSFTLFDGADTADVAYQENNFLGKYDISLSNIDKIYQITDKKKRPVGPDYRNSSKVDAIRIICKNFRLLTFDFSASDIGKGKHIADALLRFAFPSQHHVLFLYNYKLEYYNAVRSVRMFNQEIDWTQELERCGASNNWRVLGILSRSIEDTLPRFYVVPKCLTNHEYFDAARSFQKGRAAIWVWGTEQAALVRMASLLDTIGDTTVENRILENIRKCNAKQLQPHLIELEKILPSIQDVYHSYIKLRELCAPESDRIFMLQDTRFYTTLEKSNWLFYVSLCLQHSSDFAKKMRKGESVVLQEAEGRDMSCIISCLIQLLLDPYFRTINGFQTLIQKDWVSLGHPFSDRFGHVSKKVTTDQGALFLLFLDCTWQLLQQFPDCFEFSETFLTTIWDSVFLPIFDTFQFNCERDREKAVNEYKIVLRPVWDWGEQFSDKDIALFSNPLYKKPVSLEQDGVPESGYRRSRIPAGALLMPGAEDLRLQFGENLSTPRQSAKLSRNIQLMRINTTDVTENDHLQDRIQTSVRNLEIWSQCYFRWIPMLEIKNGGMPQVDLFNRMLVNNIHRLQRFLSEQFTNFNHNRISTNSILNNSMDTSGGDSSENQVVQIQINSFFPFTSNTGNNAELSDILTSNGQLAADGSICYDTASLSYQYTD</sequence>
<protein>
    <submittedName>
        <fullName evidence="4">CSON014244 protein</fullName>
    </submittedName>
</protein>
<reference evidence="4" key="2">
    <citation type="submission" date="2018-07" db="EMBL/GenBank/DDBJ databases">
        <authorList>
            <person name="Quirk P.G."/>
            <person name="Krulwich T.A."/>
        </authorList>
    </citation>
    <scope>NUCLEOTIDE SEQUENCE</scope>
</reference>
<proteinExistence type="inferred from homology"/>
<dbReference type="CDD" id="cd14537">
    <property type="entry name" value="PTP-MTMR10-like"/>
    <property type="match status" value="1"/>
</dbReference>
<dbReference type="GO" id="GO:0046856">
    <property type="term" value="P:phosphatidylinositol dephosphorylation"/>
    <property type="evidence" value="ECO:0007669"/>
    <property type="project" value="TreeGrafter"/>
</dbReference>
<dbReference type="EMBL" id="UFQT01000781">
    <property type="protein sequence ID" value="SSX27183.1"/>
    <property type="molecule type" value="Genomic_DNA"/>
</dbReference>
<dbReference type="Gene3D" id="2.30.29.30">
    <property type="entry name" value="Pleckstrin-homology domain (PH domain)/Phosphotyrosine-binding domain (PTB)"/>
    <property type="match status" value="1"/>
</dbReference>
<dbReference type="VEuPathDB" id="VectorBase:CSON014244"/>
<dbReference type="SUPFAM" id="SSF52799">
    <property type="entry name" value="(Phosphotyrosine protein) phosphatases II"/>
    <property type="match status" value="1"/>
</dbReference>
<dbReference type="Pfam" id="PF12578">
    <property type="entry name" value="3-PAP"/>
    <property type="match status" value="1"/>
</dbReference>
<dbReference type="InterPro" id="IPR022587">
    <property type="entry name" value="MTMR12-like_C"/>
</dbReference>